<protein>
    <submittedName>
        <fullName evidence="2">2-keto-3-deoxygluconate permease</fullName>
    </submittedName>
</protein>
<dbReference type="CDD" id="cd04301">
    <property type="entry name" value="NAT_SF"/>
    <property type="match status" value="1"/>
</dbReference>
<dbReference type="GO" id="GO:0016747">
    <property type="term" value="F:acyltransferase activity, transferring groups other than amino-acyl groups"/>
    <property type="evidence" value="ECO:0007669"/>
    <property type="project" value="InterPro"/>
</dbReference>
<sequence>MLPPTSKKSYPCHLKALMPPTFSYRSWYQDGDQLYHLKAVDAKPQMILNLMENSDWEACSVLADKIKDDALNIKDIIIVLVDKYGHMKGIAALLSEDITTYSNDGPFLSALYVSPAFRGQGLCLDLVTMIEKEAMKRNYHHLYALAHHSQLYERLDYHYVGHTSDDSGHFLKIFEKELGTASSHVITKEKKCLI</sequence>
<accession>A0A380JRL4</accession>
<evidence type="ECO:0000313" key="3">
    <source>
        <dbReference type="Proteomes" id="UP000254797"/>
    </source>
</evidence>
<organism evidence="2 3">
    <name type="scientific">Streptococcus dysgalactiae subsp. dysgalactiae</name>
    <dbReference type="NCBI Taxonomy" id="99822"/>
    <lineage>
        <taxon>Bacteria</taxon>
        <taxon>Bacillati</taxon>
        <taxon>Bacillota</taxon>
        <taxon>Bacilli</taxon>
        <taxon>Lactobacillales</taxon>
        <taxon>Streptococcaceae</taxon>
        <taxon>Streptococcus</taxon>
    </lineage>
</organism>
<reference evidence="2 3" key="1">
    <citation type="submission" date="2018-06" db="EMBL/GenBank/DDBJ databases">
        <authorList>
            <consortium name="Pathogen Informatics"/>
            <person name="Doyle S."/>
        </authorList>
    </citation>
    <scope>NUCLEOTIDE SEQUENCE [LARGE SCALE GENOMIC DNA]</scope>
    <source>
        <strain evidence="2 3">NCTC4670</strain>
    </source>
</reference>
<feature type="domain" description="N-acetyltransferase" evidence="1">
    <location>
        <begin position="35"/>
        <end position="177"/>
    </location>
</feature>
<dbReference type="PROSITE" id="PS51186">
    <property type="entry name" value="GNAT"/>
    <property type="match status" value="1"/>
</dbReference>
<dbReference type="Gene3D" id="3.40.630.30">
    <property type="match status" value="1"/>
</dbReference>
<dbReference type="InterPro" id="IPR016181">
    <property type="entry name" value="Acyl_CoA_acyltransferase"/>
</dbReference>
<gene>
    <name evidence="2" type="primary">kdgT_1</name>
    <name evidence="2" type="ORF">NCTC4670_00156</name>
</gene>
<dbReference type="InterPro" id="IPR000182">
    <property type="entry name" value="GNAT_dom"/>
</dbReference>
<name>A0A380JRL4_STRDY</name>
<evidence type="ECO:0000313" key="2">
    <source>
        <dbReference type="EMBL" id="SUN46926.1"/>
    </source>
</evidence>
<dbReference type="RefSeq" id="WP_115245548.1">
    <property type="nucleotide sequence ID" value="NZ_JAIEZZ010000024.1"/>
</dbReference>
<dbReference type="Proteomes" id="UP000254797">
    <property type="component" value="Unassembled WGS sequence"/>
</dbReference>
<dbReference type="Pfam" id="PF00583">
    <property type="entry name" value="Acetyltransf_1"/>
    <property type="match status" value="1"/>
</dbReference>
<proteinExistence type="predicted"/>
<dbReference type="AlphaFoldDB" id="A0A380JRL4"/>
<dbReference type="SUPFAM" id="SSF55729">
    <property type="entry name" value="Acyl-CoA N-acyltransferases (Nat)"/>
    <property type="match status" value="1"/>
</dbReference>
<dbReference type="EMBL" id="UHFG01000004">
    <property type="protein sequence ID" value="SUN46926.1"/>
    <property type="molecule type" value="Genomic_DNA"/>
</dbReference>
<evidence type="ECO:0000259" key="1">
    <source>
        <dbReference type="PROSITE" id="PS51186"/>
    </source>
</evidence>